<reference evidence="1" key="2">
    <citation type="submission" date="2020-11" db="EMBL/GenBank/DDBJ databases">
        <authorList>
            <person name="McCartney M.A."/>
            <person name="Auch B."/>
            <person name="Kono T."/>
            <person name="Mallez S."/>
            <person name="Becker A."/>
            <person name="Gohl D.M."/>
            <person name="Silverstein K.A.T."/>
            <person name="Koren S."/>
            <person name="Bechman K.B."/>
            <person name="Herman A."/>
            <person name="Abrahante J.E."/>
            <person name="Garbe J."/>
        </authorList>
    </citation>
    <scope>NUCLEOTIDE SEQUENCE</scope>
    <source>
        <strain evidence="1">Duluth1</strain>
        <tissue evidence="1">Whole animal</tissue>
    </source>
</reference>
<name>A0A9D3YDK3_DREPO</name>
<proteinExistence type="predicted"/>
<evidence type="ECO:0000313" key="2">
    <source>
        <dbReference type="Proteomes" id="UP000828390"/>
    </source>
</evidence>
<gene>
    <name evidence="1" type="ORF">DPMN_084299</name>
</gene>
<evidence type="ECO:0000313" key="1">
    <source>
        <dbReference type="EMBL" id="KAH3696821.1"/>
    </source>
</evidence>
<protein>
    <submittedName>
        <fullName evidence="1">Uncharacterized protein</fullName>
    </submittedName>
</protein>
<organism evidence="1 2">
    <name type="scientific">Dreissena polymorpha</name>
    <name type="common">Zebra mussel</name>
    <name type="synonym">Mytilus polymorpha</name>
    <dbReference type="NCBI Taxonomy" id="45954"/>
    <lineage>
        <taxon>Eukaryota</taxon>
        <taxon>Metazoa</taxon>
        <taxon>Spiralia</taxon>
        <taxon>Lophotrochozoa</taxon>
        <taxon>Mollusca</taxon>
        <taxon>Bivalvia</taxon>
        <taxon>Autobranchia</taxon>
        <taxon>Heteroconchia</taxon>
        <taxon>Euheterodonta</taxon>
        <taxon>Imparidentia</taxon>
        <taxon>Neoheterodontei</taxon>
        <taxon>Myida</taxon>
        <taxon>Dreissenoidea</taxon>
        <taxon>Dreissenidae</taxon>
        <taxon>Dreissena</taxon>
    </lineage>
</organism>
<keyword evidence="2" id="KW-1185">Reference proteome</keyword>
<dbReference type="EMBL" id="JAIWYP010000016">
    <property type="protein sequence ID" value="KAH3696821.1"/>
    <property type="molecule type" value="Genomic_DNA"/>
</dbReference>
<dbReference type="Proteomes" id="UP000828390">
    <property type="component" value="Unassembled WGS sequence"/>
</dbReference>
<sequence>MMADFVKSFLNGTRLLETAMLASFFVNATLAKFGNSLPRTMFLGEVPKGRSSQCQNTVGPVIERFICFLRSLLKLSTTTLWQFLSPKSAF</sequence>
<reference evidence="1" key="1">
    <citation type="journal article" date="2019" name="bioRxiv">
        <title>The Genome of the Zebra Mussel, Dreissena polymorpha: A Resource for Invasive Species Research.</title>
        <authorList>
            <person name="McCartney M.A."/>
            <person name="Auch B."/>
            <person name="Kono T."/>
            <person name="Mallez S."/>
            <person name="Zhang Y."/>
            <person name="Obille A."/>
            <person name="Becker A."/>
            <person name="Abrahante J.E."/>
            <person name="Garbe J."/>
            <person name="Badalamenti J.P."/>
            <person name="Herman A."/>
            <person name="Mangelson H."/>
            <person name="Liachko I."/>
            <person name="Sullivan S."/>
            <person name="Sone E.D."/>
            <person name="Koren S."/>
            <person name="Silverstein K.A.T."/>
            <person name="Beckman K.B."/>
            <person name="Gohl D.M."/>
        </authorList>
    </citation>
    <scope>NUCLEOTIDE SEQUENCE</scope>
    <source>
        <strain evidence="1">Duluth1</strain>
        <tissue evidence="1">Whole animal</tissue>
    </source>
</reference>
<dbReference type="AlphaFoldDB" id="A0A9D3YDK3"/>
<comment type="caution">
    <text evidence="1">The sequence shown here is derived from an EMBL/GenBank/DDBJ whole genome shotgun (WGS) entry which is preliminary data.</text>
</comment>
<accession>A0A9D3YDK3</accession>